<dbReference type="NCBIfam" id="TIGR01135">
    <property type="entry name" value="glmS"/>
    <property type="match status" value="1"/>
</dbReference>
<dbReference type="InterPro" id="IPR029055">
    <property type="entry name" value="Ntn_hydrolases_N"/>
</dbReference>
<evidence type="ECO:0000256" key="6">
    <source>
        <dbReference type="ARBA" id="ARBA00022576"/>
    </source>
</evidence>
<keyword evidence="14" id="KW-1185">Reference proteome</keyword>
<dbReference type="InterPro" id="IPR047084">
    <property type="entry name" value="GFAT_N"/>
</dbReference>
<dbReference type="GO" id="GO:0004360">
    <property type="term" value="F:glutamine-fructose-6-phosphate transaminase (isomerizing) activity"/>
    <property type="evidence" value="ECO:0007669"/>
    <property type="project" value="UniProtKB-UniRule"/>
</dbReference>
<evidence type="ECO:0000256" key="8">
    <source>
        <dbReference type="ARBA" id="ARBA00022737"/>
    </source>
</evidence>
<evidence type="ECO:0000259" key="11">
    <source>
        <dbReference type="PROSITE" id="PS51278"/>
    </source>
</evidence>
<dbReference type="FunFam" id="3.60.20.10:FF:000006">
    <property type="entry name" value="Glutamine--fructose-6-phosphate aminotransferase [isomerizing]"/>
    <property type="match status" value="1"/>
</dbReference>
<dbReference type="CDD" id="cd00714">
    <property type="entry name" value="GFAT"/>
    <property type="match status" value="1"/>
</dbReference>
<dbReference type="GO" id="GO:0006002">
    <property type="term" value="P:fructose 6-phosphate metabolic process"/>
    <property type="evidence" value="ECO:0007669"/>
    <property type="project" value="TreeGrafter"/>
</dbReference>
<dbReference type="STRING" id="1120975.SAMN02746064_01358"/>
<evidence type="ECO:0000259" key="12">
    <source>
        <dbReference type="PROSITE" id="PS51464"/>
    </source>
</evidence>
<name>A0A1M4WYH6_9FIRM</name>
<keyword evidence="5 10" id="KW-0963">Cytoplasm</keyword>
<dbReference type="InterPro" id="IPR005855">
    <property type="entry name" value="GFAT"/>
</dbReference>
<keyword evidence="8" id="KW-0677">Repeat</keyword>
<evidence type="ECO:0000256" key="9">
    <source>
        <dbReference type="ARBA" id="ARBA00022962"/>
    </source>
</evidence>
<gene>
    <name evidence="10" type="primary">glmS</name>
    <name evidence="13" type="ORF">SAMN02746064_01358</name>
</gene>
<dbReference type="Proteomes" id="UP000184251">
    <property type="component" value="Unassembled WGS sequence"/>
</dbReference>
<evidence type="ECO:0000313" key="14">
    <source>
        <dbReference type="Proteomes" id="UP000184251"/>
    </source>
</evidence>
<proteinExistence type="inferred from homology"/>
<comment type="subunit">
    <text evidence="10">Homodimer.</text>
</comment>
<evidence type="ECO:0000256" key="2">
    <source>
        <dbReference type="ARBA" id="ARBA00004496"/>
    </source>
</evidence>
<evidence type="ECO:0000256" key="5">
    <source>
        <dbReference type="ARBA" id="ARBA00022490"/>
    </source>
</evidence>
<feature type="initiator methionine" description="Removed" evidence="10">
    <location>
        <position position="1"/>
    </location>
</feature>
<protein>
    <recommendedName>
        <fullName evidence="4 10">Glutamine--fructose-6-phosphate aminotransferase [isomerizing]</fullName>
        <ecNumber evidence="3 10">2.6.1.16</ecNumber>
    </recommendedName>
    <alternativeName>
        <fullName evidence="10">D-fructose-6-phosphate amidotransferase</fullName>
    </alternativeName>
    <alternativeName>
        <fullName evidence="10">GFAT</fullName>
    </alternativeName>
    <alternativeName>
        <fullName evidence="10">Glucosamine-6-phosphate synthase</fullName>
    </alternativeName>
    <alternativeName>
        <fullName evidence="10">Hexosephosphate aminotransferase</fullName>
    </alternativeName>
    <alternativeName>
        <fullName evidence="10">L-glutamine--D-fructose-6-phosphate amidotransferase</fullName>
    </alternativeName>
</protein>
<evidence type="ECO:0000256" key="10">
    <source>
        <dbReference type="HAMAP-Rule" id="MF_00164"/>
    </source>
</evidence>
<dbReference type="InterPro" id="IPR001347">
    <property type="entry name" value="SIS_dom"/>
</dbReference>
<dbReference type="GO" id="GO:0005975">
    <property type="term" value="P:carbohydrate metabolic process"/>
    <property type="evidence" value="ECO:0007669"/>
    <property type="project" value="UniProtKB-UniRule"/>
</dbReference>
<dbReference type="CDD" id="cd05009">
    <property type="entry name" value="SIS_GlmS_GlmD_2"/>
    <property type="match status" value="1"/>
</dbReference>
<evidence type="ECO:0000313" key="13">
    <source>
        <dbReference type="EMBL" id="SHE86250.1"/>
    </source>
</evidence>
<dbReference type="RefSeq" id="WP_073270428.1">
    <property type="nucleotide sequence ID" value="NZ_FQTU01000008.1"/>
</dbReference>
<dbReference type="NCBIfam" id="NF001484">
    <property type="entry name" value="PRK00331.1"/>
    <property type="match status" value="1"/>
</dbReference>
<dbReference type="PANTHER" id="PTHR10937:SF0">
    <property type="entry name" value="GLUTAMINE--FRUCTOSE-6-PHOSPHATE TRANSAMINASE (ISOMERIZING)"/>
    <property type="match status" value="1"/>
</dbReference>
<dbReference type="OrthoDB" id="106547at2"/>
<dbReference type="PROSITE" id="PS51464">
    <property type="entry name" value="SIS"/>
    <property type="match status" value="2"/>
</dbReference>
<dbReference type="EC" id="2.6.1.16" evidence="3 10"/>
<reference evidence="13 14" key="1">
    <citation type="submission" date="2016-11" db="EMBL/GenBank/DDBJ databases">
        <authorList>
            <person name="Jaros S."/>
            <person name="Januszkiewicz K."/>
            <person name="Wedrychowicz H."/>
        </authorList>
    </citation>
    <scope>NUCLEOTIDE SEQUENCE [LARGE SCALE GENOMIC DNA]</scope>
    <source>
        <strain evidence="13 14">DSM 14828</strain>
    </source>
</reference>
<dbReference type="HAMAP" id="MF_00164">
    <property type="entry name" value="GlmS"/>
    <property type="match status" value="1"/>
</dbReference>
<dbReference type="GO" id="GO:0006047">
    <property type="term" value="P:UDP-N-acetylglucosamine metabolic process"/>
    <property type="evidence" value="ECO:0007669"/>
    <property type="project" value="TreeGrafter"/>
</dbReference>
<dbReference type="SUPFAM" id="SSF56235">
    <property type="entry name" value="N-terminal nucleophile aminohydrolases (Ntn hydrolases)"/>
    <property type="match status" value="1"/>
</dbReference>
<feature type="domain" description="SIS" evidence="12">
    <location>
        <begin position="286"/>
        <end position="425"/>
    </location>
</feature>
<dbReference type="CDD" id="cd05008">
    <property type="entry name" value="SIS_GlmS_GlmD_1"/>
    <property type="match status" value="1"/>
</dbReference>
<feature type="active site" description="Nucleophile; for GATase activity" evidence="10">
    <location>
        <position position="2"/>
    </location>
</feature>
<accession>A0A1M4WYH6</accession>
<comment type="function">
    <text evidence="10">Catalyzes the first step in hexosamine metabolism, converting fructose-6P into glucosamine-6P using glutamine as a nitrogen source.</text>
</comment>
<dbReference type="FunFam" id="3.40.50.10490:FF:000022">
    <property type="entry name" value="Glutamine--fructose-6-phosphate aminotransferase [isomerizing]"/>
    <property type="match status" value="1"/>
</dbReference>
<dbReference type="GO" id="GO:0097367">
    <property type="term" value="F:carbohydrate derivative binding"/>
    <property type="evidence" value="ECO:0007669"/>
    <property type="project" value="InterPro"/>
</dbReference>
<dbReference type="PANTHER" id="PTHR10937">
    <property type="entry name" value="GLUCOSAMINE--FRUCTOSE-6-PHOSPHATE AMINOTRANSFERASE, ISOMERIZING"/>
    <property type="match status" value="1"/>
</dbReference>
<evidence type="ECO:0000256" key="3">
    <source>
        <dbReference type="ARBA" id="ARBA00012916"/>
    </source>
</evidence>
<dbReference type="InterPro" id="IPR017932">
    <property type="entry name" value="GATase_2_dom"/>
</dbReference>
<dbReference type="FunFam" id="3.40.50.10490:FF:000001">
    <property type="entry name" value="Glutamine--fructose-6-phosphate aminotransferase [isomerizing]"/>
    <property type="match status" value="1"/>
</dbReference>
<keyword evidence="7 10" id="KW-0808">Transferase</keyword>
<dbReference type="InterPro" id="IPR046348">
    <property type="entry name" value="SIS_dom_sf"/>
</dbReference>
<keyword evidence="6 10" id="KW-0032">Aminotransferase</keyword>
<feature type="active site" description="For Fru-6P isomerization activity" evidence="10">
    <location>
        <position position="604"/>
    </location>
</feature>
<evidence type="ECO:0000256" key="7">
    <source>
        <dbReference type="ARBA" id="ARBA00022679"/>
    </source>
</evidence>
<evidence type="ECO:0000256" key="4">
    <source>
        <dbReference type="ARBA" id="ARBA00016090"/>
    </source>
</evidence>
<comment type="subcellular location">
    <subcellularLocation>
        <location evidence="2 10">Cytoplasm</location>
    </subcellularLocation>
</comment>
<dbReference type="PROSITE" id="PS51278">
    <property type="entry name" value="GATASE_TYPE_2"/>
    <property type="match status" value="1"/>
</dbReference>
<dbReference type="GO" id="GO:0005829">
    <property type="term" value="C:cytosol"/>
    <property type="evidence" value="ECO:0007669"/>
    <property type="project" value="TreeGrafter"/>
</dbReference>
<dbReference type="Pfam" id="PF01380">
    <property type="entry name" value="SIS"/>
    <property type="match status" value="2"/>
</dbReference>
<dbReference type="GO" id="GO:0006487">
    <property type="term" value="P:protein N-linked glycosylation"/>
    <property type="evidence" value="ECO:0007669"/>
    <property type="project" value="TreeGrafter"/>
</dbReference>
<dbReference type="AlphaFoldDB" id="A0A1M4WYH6"/>
<dbReference type="InterPro" id="IPR035490">
    <property type="entry name" value="GlmS/FrlB_SIS"/>
</dbReference>
<dbReference type="Pfam" id="PF13522">
    <property type="entry name" value="GATase_6"/>
    <property type="match status" value="1"/>
</dbReference>
<feature type="domain" description="SIS" evidence="12">
    <location>
        <begin position="455"/>
        <end position="599"/>
    </location>
</feature>
<comment type="catalytic activity">
    <reaction evidence="1 10">
        <text>D-fructose 6-phosphate + L-glutamine = D-glucosamine 6-phosphate + L-glutamate</text>
        <dbReference type="Rhea" id="RHEA:13237"/>
        <dbReference type="ChEBI" id="CHEBI:29985"/>
        <dbReference type="ChEBI" id="CHEBI:58359"/>
        <dbReference type="ChEBI" id="CHEBI:58725"/>
        <dbReference type="ChEBI" id="CHEBI:61527"/>
        <dbReference type="EC" id="2.6.1.16"/>
    </reaction>
</comment>
<evidence type="ECO:0000256" key="1">
    <source>
        <dbReference type="ARBA" id="ARBA00001031"/>
    </source>
</evidence>
<dbReference type="InterPro" id="IPR035466">
    <property type="entry name" value="GlmS/AgaS_SIS"/>
</dbReference>
<sequence>MCGIVGYIGEKEAAPILVEGLKKLEYRGYDSAGVAVFKDGEISIRKRKGRLAILDEEVTKNPAKGNIGIGHTRWATHGAPSDINSHPHCNNDCSVTIVHNGIIENYMDLKEDLVAKGYRFLSETDTEVIAHLIDDLYKTDLLTAVQEAAKLLKGSYALGVMSTKDPGKIIAVRKDSPLVVGLGERENFIASDIPAILSHTRRVYLLDDNEIAILTADDVKVLDKYGEEAGKQVFKVDWDAADAEKGGYDYFMHKEIHEQPKALRDTMTSRISAENEDIVLDKIKLGKDELKNINKVYIVACGTAYHAGLIGKYVIEKYARIPVEADIASEFRYRNPIVDENTLLIVVSQSGETADTLAAMRLVRESKGRVMAITNVIGSTISREADDVMYTWAGPEIAVASTKAYTTQLTCMYMIGLHLGLLKETITKDFYNRIRTALLRSPEDIEFVLKQEEKIREFAYNNFKVEDMFFLGRGLDNYVAMEGSLKMKEISYIHSEAYPAGELKHGTIALVEEGTIIIALCTQEEVFEKMMSNIKEVKARGAYILAFAQEKNKAIEKEADQVFYIKDTEDDLASIGTVVYLQLLAYYLSVARGCDVDKPRNLAKSVTVE</sequence>
<keyword evidence="9" id="KW-0315">Glutamine amidotransferase</keyword>
<dbReference type="EMBL" id="FQTU01000008">
    <property type="protein sequence ID" value="SHE86250.1"/>
    <property type="molecule type" value="Genomic_DNA"/>
</dbReference>
<organism evidence="13 14">
    <name type="scientific">Alkalibacter saccharofermentans DSM 14828</name>
    <dbReference type="NCBI Taxonomy" id="1120975"/>
    <lineage>
        <taxon>Bacteria</taxon>
        <taxon>Bacillati</taxon>
        <taxon>Bacillota</taxon>
        <taxon>Clostridia</taxon>
        <taxon>Eubacteriales</taxon>
        <taxon>Eubacteriaceae</taxon>
        <taxon>Alkalibacter</taxon>
    </lineage>
</organism>
<dbReference type="Gene3D" id="3.40.50.10490">
    <property type="entry name" value="Glucose-6-phosphate isomerase like protein, domain 1"/>
    <property type="match status" value="2"/>
</dbReference>
<feature type="domain" description="Glutamine amidotransferase type-2" evidence="11">
    <location>
        <begin position="2"/>
        <end position="217"/>
    </location>
</feature>
<dbReference type="SUPFAM" id="SSF53697">
    <property type="entry name" value="SIS domain"/>
    <property type="match status" value="1"/>
</dbReference>
<dbReference type="Gene3D" id="3.60.20.10">
    <property type="entry name" value="Glutamine Phosphoribosylpyrophosphate, subunit 1, domain 1"/>
    <property type="match status" value="1"/>
</dbReference>